<dbReference type="AlphaFoldDB" id="A2DDR1"/>
<sequence length="1038" mass="117055">MPKIGYALQSIVEEIPLAGAVKFRMNSNQSPVFVIPKRYSLEFYEIKSTGISPLYIIPFHKTIYSLKVMPANYWGKPSTIDVLILFFNDSSFIIFNDPNKPIFKYNPKDIQNNFDYCIDIHPRNAFIAFSHNTGLINFWDGSQPNRQEKVYKLPVSTDPLIDMKFLYTDEVMISTLHDMPDNHKRVNTKILDLSLLFPNENPDLTFDIEDDDANLIIPLQKVSDDNPIFLVCGKLITVCSNNSTFQVECPFKGNPSCFDYISQNLIVICDESGQIFLINIDTDVSVTFLGEVKTIPTSIVYIDNGIFYIGSRVEDALFVKYHDDKLTVLTVSSQFRPSTFCSEFSDLCGSFFISHGTKNGGGAITSVKTGLFYKEMFDAKMTDISTISKVDNNKFMMSTNNKISFVFDTDNQKILLKNNEKTIDCFQTENGFIQVCSDKINIIDGYKITKTVNLSEILSMDSEQINVSKQAKKSSSKSDKNKSKSKENLENESKSDNKFLEIVNYEEISSCAYDNKNKIIFIAVGDKIKVIDLSLKVTKSFEFPEQIKSISYYKKLLAAITWSGFVSTIDDSNLCTLQKPHDFTPDKIFVLRSEANHRIIIVYMDGFAMITKKDLTIVKKTVFGHICCGSFMNDEKSVIILGSSPSLYFTDGNSMPLILSNEDYFCGLRLSKEIIIMADQEKFVVGNLNESELCQINTTEFDVVPFLLTMLQKPPSLFIGYFQEGIFGLMSLNLPSMKVEYDIKFENDMELSSLISLSNERICIGLTGKNEGKIQIIENVFDNYTIVGNHSIEGGVFALSKFNENHLIVCGRCRLFFIEIQTSTAGAVTFNVLQAIQCPSICRSCFSMNEDIVILFDSFRSIISFKLNGNFLERVNEFPVNKNVVCGCIGDEIKPGVYDLYSADDNGYLHVYKMNVDDCSMKEISNCKLSASVSCLSKVRENFVICTTRNGGVMMLTKVDEKLQNSLEKARDVVFDLFRNDNDNDKYPIVDATNLQCLNCAPSKAVSSALEARNTTISEVNFAVQQLKSYVAKICSTK</sequence>
<organism evidence="3 4">
    <name type="scientific">Trichomonas vaginalis (strain ATCC PRA-98 / G3)</name>
    <dbReference type="NCBI Taxonomy" id="412133"/>
    <lineage>
        <taxon>Eukaryota</taxon>
        <taxon>Metamonada</taxon>
        <taxon>Parabasalia</taxon>
        <taxon>Trichomonadida</taxon>
        <taxon>Trichomonadidae</taxon>
        <taxon>Trichomonas</taxon>
    </lineage>
</organism>
<dbReference type="SUPFAM" id="SSF50998">
    <property type="entry name" value="Quinoprotein alcohol dehydrogenase-like"/>
    <property type="match status" value="1"/>
</dbReference>
<dbReference type="Pfam" id="PF10433">
    <property type="entry name" value="Beta-prop_RSE1_1st"/>
    <property type="match status" value="1"/>
</dbReference>
<dbReference type="OrthoDB" id="433457at2759"/>
<evidence type="ECO:0000259" key="2">
    <source>
        <dbReference type="Pfam" id="PF10433"/>
    </source>
</evidence>
<dbReference type="EMBL" id="DS113190">
    <property type="protein sequence ID" value="EAY21437.1"/>
    <property type="molecule type" value="Genomic_DNA"/>
</dbReference>
<reference evidence="3" key="1">
    <citation type="submission" date="2006-10" db="EMBL/GenBank/DDBJ databases">
        <authorList>
            <person name="Amadeo P."/>
            <person name="Zhao Q."/>
            <person name="Wortman J."/>
            <person name="Fraser-Liggett C."/>
            <person name="Carlton J."/>
        </authorList>
    </citation>
    <scope>NUCLEOTIDE SEQUENCE</scope>
    <source>
        <strain evidence="3">G3</strain>
    </source>
</reference>
<dbReference type="InterPro" id="IPR036322">
    <property type="entry name" value="WD40_repeat_dom_sf"/>
</dbReference>
<dbReference type="PANTHER" id="PTHR10644">
    <property type="entry name" value="DNA REPAIR/RNA PROCESSING CPSF FAMILY"/>
    <property type="match status" value="1"/>
</dbReference>
<dbReference type="GO" id="GO:0005634">
    <property type="term" value="C:nucleus"/>
    <property type="evidence" value="ECO:0000318"/>
    <property type="project" value="GO_Central"/>
</dbReference>
<evidence type="ECO:0000313" key="3">
    <source>
        <dbReference type="EMBL" id="EAY21437.1"/>
    </source>
</evidence>
<dbReference type="STRING" id="5722.A2DDR1"/>
<evidence type="ECO:0000313" key="4">
    <source>
        <dbReference type="Proteomes" id="UP000001542"/>
    </source>
</evidence>
<dbReference type="InterPro" id="IPR018846">
    <property type="entry name" value="Beta-prop_RSE1/DDB1/CPSF1_1st"/>
</dbReference>
<feature type="compositionally biased region" description="Basic and acidic residues" evidence="1">
    <location>
        <begin position="476"/>
        <end position="490"/>
    </location>
</feature>
<dbReference type="SMR" id="A2DDR1"/>
<keyword evidence="4" id="KW-1185">Reference proteome</keyword>
<name>A2DDR1_TRIV3</name>
<dbReference type="KEGG" id="tva:5467076"/>
<proteinExistence type="predicted"/>
<accession>A2DDR1</accession>
<dbReference type="Proteomes" id="UP000001542">
    <property type="component" value="Unassembled WGS sequence"/>
</dbReference>
<dbReference type="SUPFAM" id="SSF50978">
    <property type="entry name" value="WD40 repeat-like"/>
    <property type="match status" value="1"/>
</dbReference>
<feature type="domain" description="RSE1/DDB1/CPSF1 first beta-propeller" evidence="2">
    <location>
        <begin position="161"/>
        <end position="324"/>
    </location>
</feature>
<dbReference type="InParanoid" id="A2DDR1"/>
<dbReference type="Gene3D" id="2.130.10.10">
    <property type="entry name" value="YVTN repeat-like/Quinoprotein amine dehydrogenase"/>
    <property type="match status" value="2"/>
</dbReference>
<dbReference type="VEuPathDB" id="TrichDB:TVAGG3_0999190"/>
<feature type="region of interest" description="Disordered" evidence="1">
    <location>
        <begin position="468"/>
        <end position="490"/>
    </location>
</feature>
<dbReference type="InterPro" id="IPR015943">
    <property type="entry name" value="WD40/YVTN_repeat-like_dom_sf"/>
</dbReference>
<evidence type="ECO:0000256" key="1">
    <source>
        <dbReference type="SAM" id="MobiDB-lite"/>
    </source>
</evidence>
<reference evidence="3" key="2">
    <citation type="journal article" date="2007" name="Science">
        <title>Draft genome sequence of the sexually transmitted pathogen Trichomonas vaginalis.</title>
        <authorList>
            <person name="Carlton J.M."/>
            <person name="Hirt R.P."/>
            <person name="Silva J.C."/>
            <person name="Delcher A.L."/>
            <person name="Schatz M."/>
            <person name="Zhao Q."/>
            <person name="Wortman J.R."/>
            <person name="Bidwell S.L."/>
            <person name="Alsmark U.C.M."/>
            <person name="Besteiro S."/>
            <person name="Sicheritz-Ponten T."/>
            <person name="Noel C.J."/>
            <person name="Dacks J.B."/>
            <person name="Foster P.G."/>
            <person name="Simillion C."/>
            <person name="Van de Peer Y."/>
            <person name="Miranda-Saavedra D."/>
            <person name="Barton G.J."/>
            <person name="Westrop G.D."/>
            <person name="Mueller S."/>
            <person name="Dessi D."/>
            <person name="Fiori P.L."/>
            <person name="Ren Q."/>
            <person name="Paulsen I."/>
            <person name="Zhang H."/>
            <person name="Bastida-Corcuera F.D."/>
            <person name="Simoes-Barbosa A."/>
            <person name="Brown M.T."/>
            <person name="Hayes R.D."/>
            <person name="Mukherjee M."/>
            <person name="Okumura C.Y."/>
            <person name="Schneider R."/>
            <person name="Smith A.J."/>
            <person name="Vanacova S."/>
            <person name="Villalvazo M."/>
            <person name="Haas B.J."/>
            <person name="Pertea M."/>
            <person name="Feldblyum T.V."/>
            <person name="Utterback T.R."/>
            <person name="Shu C.L."/>
            <person name="Osoegawa K."/>
            <person name="de Jong P.J."/>
            <person name="Hrdy I."/>
            <person name="Horvathova L."/>
            <person name="Zubacova Z."/>
            <person name="Dolezal P."/>
            <person name="Malik S.B."/>
            <person name="Logsdon J.M. Jr."/>
            <person name="Henze K."/>
            <person name="Gupta A."/>
            <person name="Wang C.C."/>
            <person name="Dunne R.L."/>
            <person name="Upcroft J.A."/>
            <person name="Upcroft P."/>
            <person name="White O."/>
            <person name="Salzberg S.L."/>
            <person name="Tang P."/>
            <person name="Chiu C.-H."/>
            <person name="Lee Y.-S."/>
            <person name="Embley T.M."/>
            <person name="Coombs G.H."/>
            <person name="Mottram J.C."/>
            <person name="Tachezy J."/>
            <person name="Fraser-Liggett C.M."/>
            <person name="Johnson P.J."/>
        </authorList>
    </citation>
    <scope>NUCLEOTIDE SEQUENCE [LARGE SCALE GENOMIC DNA]</scope>
    <source>
        <strain evidence="3">G3</strain>
    </source>
</reference>
<protein>
    <recommendedName>
        <fullName evidence="2">RSE1/DDB1/CPSF1 first beta-propeller domain-containing protein</fullName>
    </recommendedName>
</protein>
<dbReference type="VEuPathDB" id="TrichDB:TVAG_198760"/>
<dbReference type="InterPro" id="IPR050358">
    <property type="entry name" value="RSE1/DDB1/CFT1"/>
</dbReference>
<gene>
    <name evidence="3" type="ORF">TVAG_198760</name>
</gene>
<dbReference type="InterPro" id="IPR011047">
    <property type="entry name" value="Quinoprotein_ADH-like_sf"/>
</dbReference>
<dbReference type="RefSeq" id="XP_001582423.1">
    <property type="nucleotide sequence ID" value="XM_001582373.1"/>
</dbReference>
<dbReference type="SUPFAM" id="SSF82171">
    <property type="entry name" value="DPP6 N-terminal domain-like"/>
    <property type="match status" value="1"/>
</dbReference>